<reference evidence="1 2" key="1">
    <citation type="submission" date="2013-02" db="EMBL/GenBank/DDBJ databases">
        <title>Draft Genome Sequence of Streptomyces aurantiacus, Which Produces Setomimycin.</title>
        <authorList>
            <person name="Gruening B.A."/>
            <person name="Praeg A."/>
            <person name="Erxleben A."/>
            <person name="Guenther S."/>
            <person name="Mueller M."/>
        </authorList>
    </citation>
    <scope>NUCLEOTIDE SEQUENCE [LARGE SCALE GENOMIC DNA]</scope>
    <source>
        <strain evidence="1 2">JA 4570</strain>
    </source>
</reference>
<evidence type="ECO:0000313" key="1">
    <source>
        <dbReference type="EMBL" id="EPH46201.1"/>
    </source>
</evidence>
<sequence length="158" mass="17661">MHWTKADASGYSAQAQRAGLTAKQAEALQQKVDRHLAKVPDSRQTGPNTIAFPGGKVVVEVPGGQYSGALRSPYSDCRFEFCGGEDSGTAYSWDQCRKYDVRHMSGPGFWWNSQIDRMRVHMYGAQGERIYTTPNAYSEDKSANWSPVYWIKTCIPAK</sequence>
<proteinExistence type="predicted"/>
<dbReference type="Proteomes" id="UP000014629">
    <property type="component" value="Unassembled WGS sequence"/>
</dbReference>
<dbReference type="EMBL" id="AOPZ01000026">
    <property type="protein sequence ID" value="EPH46201.1"/>
    <property type="molecule type" value="Genomic_DNA"/>
</dbReference>
<evidence type="ECO:0000313" key="2">
    <source>
        <dbReference type="Proteomes" id="UP000014629"/>
    </source>
</evidence>
<keyword evidence="2" id="KW-1185">Reference proteome</keyword>
<dbReference type="AlphaFoldDB" id="S3ZS21"/>
<name>S3ZS21_9ACTN</name>
<accession>S3ZS21</accession>
<gene>
    <name evidence="1" type="ORF">STRAU_0752</name>
</gene>
<comment type="caution">
    <text evidence="1">The sequence shown here is derived from an EMBL/GenBank/DDBJ whole genome shotgun (WGS) entry which is preliminary data.</text>
</comment>
<protein>
    <submittedName>
        <fullName evidence="1">Uncharacterized protein</fullName>
    </submittedName>
</protein>
<dbReference type="PATRIC" id="fig|1286094.4.peg.734"/>
<organism evidence="1 2">
    <name type="scientific">Streptomyces aurantiacus JA 4570</name>
    <dbReference type="NCBI Taxonomy" id="1286094"/>
    <lineage>
        <taxon>Bacteria</taxon>
        <taxon>Bacillati</taxon>
        <taxon>Actinomycetota</taxon>
        <taxon>Actinomycetes</taxon>
        <taxon>Kitasatosporales</taxon>
        <taxon>Streptomycetaceae</taxon>
        <taxon>Streptomyces</taxon>
        <taxon>Streptomyces aurantiacus group</taxon>
    </lineage>
</organism>